<keyword evidence="4" id="KW-0328">Glycosyltransferase</keyword>
<reference evidence="4" key="2">
    <citation type="submission" date="2023-07" db="EMBL/GenBank/DDBJ databases">
        <authorList>
            <person name="Bai X.-H."/>
            <person name="Wang H.-H."/>
            <person name="Wang J."/>
            <person name="Ma M.-Y."/>
            <person name="Hu H.-H."/>
            <person name="Song Z.-L."/>
            <person name="Ma H.-G."/>
            <person name="Fan Y."/>
            <person name="Du C.-Y."/>
            <person name="Xu J.-C."/>
        </authorList>
    </citation>
    <scope>NUCLEOTIDE SEQUENCE</scope>
    <source>
        <strain evidence="4">CZ1</strain>
    </source>
</reference>
<dbReference type="EC" id="2.4.-.-" evidence="4"/>
<reference evidence="4" key="1">
    <citation type="journal article" date="2023" name="Plants (Basel)">
        <title>Genomic Analysis of Leptolyngbya boryana CZ1 Reveals Efficient Carbon Fixation Modules.</title>
        <authorList>
            <person name="Bai X."/>
            <person name="Wang H."/>
            <person name="Cheng W."/>
            <person name="Wang J."/>
            <person name="Ma M."/>
            <person name="Hu H."/>
            <person name="Song Z."/>
            <person name="Ma H."/>
            <person name="Fan Y."/>
            <person name="Du C."/>
            <person name="Xu J."/>
        </authorList>
    </citation>
    <scope>NUCLEOTIDE SEQUENCE</scope>
    <source>
        <strain evidence="4">CZ1</strain>
    </source>
</reference>
<evidence type="ECO:0000259" key="3">
    <source>
        <dbReference type="Pfam" id="PF13579"/>
    </source>
</evidence>
<dbReference type="PANTHER" id="PTHR45947:SF3">
    <property type="entry name" value="SULFOQUINOVOSYL TRANSFERASE SQD2"/>
    <property type="match status" value="1"/>
</dbReference>
<dbReference type="CDD" id="cd02511">
    <property type="entry name" value="Beta4Glucosyltransferase"/>
    <property type="match status" value="1"/>
</dbReference>
<dbReference type="InterPro" id="IPR029044">
    <property type="entry name" value="Nucleotide-diphossugar_trans"/>
</dbReference>
<gene>
    <name evidence="4" type="ORF">Q2T42_16130</name>
</gene>
<sequence length="678" mass="76611">MKILHIIPSVSLIRGGPSHAVLEMVWELRQQGIDAVIATTNDDGDGLLQVPFNQWIDYPISATEADKTVPVQFFSRFSPALTSIREFTFSFSLTLWLWQHIREYDLLHIHAVFSYPSAIAMKIANLAKVPYIIRPLGSLAQWSLQQGAQKKQLYLRLIQQEIQQANALHFTSTQEQQEATASGLAFSSFVLPHGLTLPPSRPDAKTQLRDWLNLPAEDPVILFLSRLHPKKGLDALIAALGQLSNQRFQFVVAGRGTPEYEAELHQQLQAARIQDRTHCVGFVSGDRKHLLLQGSDLFALPSHSENFGIAVLEAMAAGLPVLITPEVALADLVHSEQLGWVASQSPSELAHAIQTCLTTPRIAQSMGERAGQLVRSQFTWQSTIQQLIHHYQTFVQPSSIPASSTMLDAITPVILTYNEADNIDRTLQRLKWAKRIIVVDSYSQDETLQILAKYPQVELFQRSFDTHANQWNYGLEQVQTEWVLSLDADYCLSEELTAEMAALSTDSEFDSYFLPFKYCVFGKPLRKTLLPPREALFRKSKAVYVDDGHTQLLKAEGCSSVLNGPIYHDDRKSFSRWLWAQDRYALLEVQKLLTTPQSDLSFGDRIRQTKVLAPLVVLLYCLILHQGLFDGWRGWFYAFQRVLAEMILSARLIEASYRRNTIQTTNEPVLTRPLESTS</sequence>
<dbReference type="GO" id="GO:0016758">
    <property type="term" value="F:hexosyltransferase activity"/>
    <property type="evidence" value="ECO:0007669"/>
    <property type="project" value="TreeGrafter"/>
</dbReference>
<accession>A0AA96WSF2</accession>
<keyword evidence="4" id="KW-0808">Transferase</keyword>
<evidence type="ECO:0000259" key="2">
    <source>
        <dbReference type="Pfam" id="PF00535"/>
    </source>
</evidence>
<dbReference type="Gene3D" id="3.40.50.2000">
    <property type="entry name" value="Glycogen Phosphorylase B"/>
    <property type="match status" value="2"/>
</dbReference>
<organism evidence="4">
    <name type="scientific">Leptolyngbya boryana CZ1</name>
    <dbReference type="NCBI Taxonomy" id="3060204"/>
    <lineage>
        <taxon>Bacteria</taxon>
        <taxon>Bacillati</taxon>
        <taxon>Cyanobacteriota</taxon>
        <taxon>Cyanophyceae</taxon>
        <taxon>Leptolyngbyales</taxon>
        <taxon>Leptolyngbyaceae</taxon>
        <taxon>Leptolyngbya group</taxon>
        <taxon>Leptolyngbya</taxon>
    </lineage>
</organism>
<dbReference type="SUPFAM" id="SSF53448">
    <property type="entry name" value="Nucleotide-diphospho-sugar transferases"/>
    <property type="match status" value="1"/>
</dbReference>
<dbReference type="EMBL" id="CP130144">
    <property type="protein sequence ID" value="WNZ43379.1"/>
    <property type="molecule type" value="Genomic_DNA"/>
</dbReference>
<feature type="domain" description="Glycosyl transferase family 1" evidence="1">
    <location>
        <begin position="207"/>
        <end position="370"/>
    </location>
</feature>
<dbReference type="CDD" id="cd03821">
    <property type="entry name" value="GT4_Bme6-like"/>
    <property type="match status" value="1"/>
</dbReference>
<protein>
    <submittedName>
        <fullName evidence="4">Glycosyltransferase</fullName>
        <ecNumber evidence="4">2.4.-.-</ecNumber>
    </submittedName>
</protein>
<dbReference type="RefSeq" id="WP_316425694.1">
    <property type="nucleotide sequence ID" value="NZ_CP130144.1"/>
</dbReference>
<dbReference type="Pfam" id="PF13579">
    <property type="entry name" value="Glyco_trans_4_4"/>
    <property type="match status" value="1"/>
</dbReference>
<name>A0AA96WSF2_LEPBY</name>
<dbReference type="InterPro" id="IPR028098">
    <property type="entry name" value="Glyco_trans_4-like_N"/>
</dbReference>
<dbReference type="AlphaFoldDB" id="A0AA96WSF2"/>
<dbReference type="Gene3D" id="3.90.550.10">
    <property type="entry name" value="Spore Coat Polysaccharide Biosynthesis Protein SpsA, Chain A"/>
    <property type="match status" value="1"/>
</dbReference>
<dbReference type="InterPro" id="IPR001173">
    <property type="entry name" value="Glyco_trans_2-like"/>
</dbReference>
<dbReference type="PANTHER" id="PTHR45947">
    <property type="entry name" value="SULFOQUINOVOSYL TRANSFERASE SQD2"/>
    <property type="match status" value="1"/>
</dbReference>
<proteinExistence type="predicted"/>
<dbReference type="Pfam" id="PF00535">
    <property type="entry name" value="Glycos_transf_2"/>
    <property type="match status" value="1"/>
</dbReference>
<dbReference type="InterPro" id="IPR001296">
    <property type="entry name" value="Glyco_trans_1"/>
</dbReference>
<evidence type="ECO:0000313" key="4">
    <source>
        <dbReference type="EMBL" id="WNZ43379.1"/>
    </source>
</evidence>
<dbReference type="InterPro" id="IPR050194">
    <property type="entry name" value="Glycosyltransferase_grp1"/>
</dbReference>
<evidence type="ECO:0000259" key="1">
    <source>
        <dbReference type="Pfam" id="PF00534"/>
    </source>
</evidence>
<dbReference type="SUPFAM" id="SSF53756">
    <property type="entry name" value="UDP-Glycosyltransferase/glycogen phosphorylase"/>
    <property type="match status" value="1"/>
</dbReference>
<dbReference type="Pfam" id="PF00534">
    <property type="entry name" value="Glycos_transf_1"/>
    <property type="match status" value="1"/>
</dbReference>
<feature type="domain" description="Glycosyltransferase subfamily 4-like N-terminal" evidence="3">
    <location>
        <begin position="15"/>
        <end position="184"/>
    </location>
</feature>
<feature type="domain" description="Glycosyltransferase 2-like" evidence="2">
    <location>
        <begin position="413"/>
        <end position="514"/>
    </location>
</feature>